<accession>B8J8K2</accession>
<dbReference type="SUPFAM" id="SSF101874">
    <property type="entry name" value="YceI-like"/>
    <property type="match status" value="1"/>
</dbReference>
<protein>
    <submittedName>
        <fullName evidence="3">YceI family protein</fullName>
    </submittedName>
</protein>
<dbReference type="InterPro" id="IPR036761">
    <property type="entry name" value="TTHA0802/YceI-like_sf"/>
</dbReference>
<dbReference type="PANTHER" id="PTHR34406">
    <property type="entry name" value="PROTEIN YCEI"/>
    <property type="match status" value="1"/>
</dbReference>
<gene>
    <name evidence="3" type="ordered locus">A2cp1_3967</name>
</gene>
<dbReference type="InterPro" id="IPR007372">
    <property type="entry name" value="Lipid/polyisoprenoid-bd_YceI"/>
</dbReference>
<evidence type="ECO:0000313" key="3">
    <source>
        <dbReference type="EMBL" id="ACL67288.1"/>
    </source>
</evidence>
<dbReference type="HOGENOM" id="CLU_071003_3_0_7"/>
<dbReference type="AlphaFoldDB" id="B8J8K2"/>
<organism evidence="3 4">
    <name type="scientific">Anaeromyxobacter dehalogenans (strain ATCC BAA-258 / DSM 21875 / 2CP-1)</name>
    <dbReference type="NCBI Taxonomy" id="455488"/>
    <lineage>
        <taxon>Bacteria</taxon>
        <taxon>Pseudomonadati</taxon>
        <taxon>Myxococcota</taxon>
        <taxon>Myxococcia</taxon>
        <taxon>Myxococcales</taxon>
        <taxon>Cystobacterineae</taxon>
        <taxon>Anaeromyxobacteraceae</taxon>
        <taxon>Anaeromyxobacter</taxon>
    </lineage>
</organism>
<name>B8J8K2_ANAD2</name>
<keyword evidence="4" id="KW-1185">Reference proteome</keyword>
<sequence length="201" mass="21740">MKRLLPVLLALAVPALAHAQAETWTIDPAHTLSSFTVRHLVISNVRGEFGKTTGTVKLDDKDVTRSSVEATIDVTTLNTRVPDRDAHLKSPDFFDVAKYPTITFKSTRVEKIGEGKLKVTGDLTMKGVTKPVVLEVLGPTSAIKDPTGGQRRGLVATTMVNRRDYGLNWSKTVEAGPVVGDEVKIEIEAELVKAAPKQAGK</sequence>
<dbReference type="Gene3D" id="2.40.128.110">
    <property type="entry name" value="Lipid/polyisoprenoid-binding, YceI-like"/>
    <property type="match status" value="1"/>
</dbReference>
<feature type="chain" id="PRO_5002874793" evidence="1">
    <location>
        <begin position="20"/>
        <end position="201"/>
    </location>
</feature>
<dbReference type="RefSeq" id="WP_015935016.1">
    <property type="nucleotide sequence ID" value="NC_011891.1"/>
</dbReference>
<dbReference type="Proteomes" id="UP000007089">
    <property type="component" value="Chromosome"/>
</dbReference>
<keyword evidence="1" id="KW-0732">Signal</keyword>
<reference evidence="3" key="1">
    <citation type="submission" date="2009-01" db="EMBL/GenBank/DDBJ databases">
        <title>Complete sequence of Anaeromyxobacter dehalogenans 2CP-1.</title>
        <authorList>
            <consortium name="US DOE Joint Genome Institute"/>
            <person name="Lucas S."/>
            <person name="Copeland A."/>
            <person name="Lapidus A."/>
            <person name="Glavina del Rio T."/>
            <person name="Dalin E."/>
            <person name="Tice H."/>
            <person name="Bruce D."/>
            <person name="Goodwin L."/>
            <person name="Pitluck S."/>
            <person name="Saunders E."/>
            <person name="Brettin T."/>
            <person name="Detter J.C."/>
            <person name="Han C."/>
            <person name="Larimer F."/>
            <person name="Land M."/>
            <person name="Hauser L."/>
            <person name="Kyrpides N."/>
            <person name="Ovchinnikova G."/>
            <person name="Beliaev A.S."/>
            <person name="Richardson P."/>
        </authorList>
    </citation>
    <scope>NUCLEOTIDE SEQUENCE</scope>
    <source>
        <strain evidence="3">2CP-1</strain>
    </source>
</reference>
<dbReference type="Pfam" id="PF04264">
    <property type="entry name" value="YceI"/>
    <property type="match status" value="1"/>
</dbReference>
<dbReference type="KEGG" id="acp:A2cp1_3967"/>
<proteinExistence type="predicted"/>
<feature type="signal peptide" evidence="1">
    <location>
        <begin position="1"/>
        <end position="19"/>
    </location>
</feature>
<feature type="domain" description="Lipid/polyisoprenoid-binding YceI-like" evidence="2">
    <location>
        <begin position="23"/>
        <end position="192"/>
    </location>
</feature>
<evidence type="ECO:0000256" key="1">
    <source>
        <dbReference type="SAM" id="SignalP"/>
    </source>
</evidence>
<evidence type="ECO:0000259" key="2">
    <source>
        <dbReference type="SMART" id="SM00867"/>
    </source>
</evidence>
<dbReference type="PANTHER" id="PTHR34406:SF1">
    <property type="entry name" value="PROTEIN YCEI"/>
    <property type="match status" value="1"/>
</dbReference>
<dbReference type="EMBL" id="CP001359">
    <property type="protein sequence ID" value="ACL67288.1"/>
    <property type="molecule type" value="Genomic_DNA"/>
</dbReference>
<dbReference type="SMART" id="SM00867">
    <property type="entry name" value="YceI"/>
    <property type="match status" value="1"/>
</dbReference>
<evidence type="ECO:0000313" key="4">
    <source>
        <dbReference type="Proteomes" id="UP000007089"/>
    </source>
</evidence>